<evidence type="ECO:0000313" key="2">
    <source>
        <dbReference type="Proteomes" id="UP000288024"/>
    </source>
</evidence>
<reference evidence="1 2" key="1">
    <citation type="submission" date="2019-01" db="EMBL/GenBank/DDBJ databases">
        <title>Bacillus sp. M5HDSG1-1, whole genome shotgun sequence.</title>
        <authorList>
            <person name="Tuo L."/>
        </authorList>
    </citation>
    <scope>NUCLEOTIDE SEQUENCE [LARGE SCALE GENOMIC DNA]</scope>
    <source>
        <strain evidence="1 2">M5HDSG1-1</strain>
    </source>
</reference>
<sequence>MDRENNELFKESEDSSLFAGSQGIISDVEFRHILDEQFDEFYSFYEENEEELWPKEEKAITEWFLNC</sequence>
<accession>A0A3S2TQK0</accession>
<name>A0A3S2TQK0_9BACI</name>
<dbReference type="RefSeq" id="WP_127742917.1">
    <property type="nucleotide sequence ID" value="NZ_CP196005.1"/>
</dbReference>
<gene>
    <name evidence="1" type="ORF">EM808_27610</name>
</gene>
<dbReference type="Proteomes" id="UP000288024">
    <property type="component" value="Unassembled WGS sequence"/>
</dbReference>
<dbReference type="GeneID" id="87620484"/>
<evidence type="ECO:0000313" key="1">
    <source>
        <dbReference type="EMBL" id="RVT56404.1"/>
    </source>
</evidence>
<dbReference type="EMBL" id="RZTZ01000030">
    <property type="protein sequence ID" value="RVT56404.1"/>
    <property type="molecule type" value="Genomic_DNA"/>
</dbReference>
<dbReference type="AlphaFoldDB" id="A0A3S2TQK0"/>
<organism evidence="1 2">
    <name type="scientific">Niallia taxi</name>
    <dbReference type="NCBI Taxonomy" id="2499688"/>
    <lineage>
        <taxon>Bacteria</taxon>
        <taxon>Bacillati</taxon>
        <taxon>Bacillota</taxon>
        <taxon>Bacilli</taxon>
        <taxon>Bacillales</taxon>
        <taxon>Bacillaceae</taxon>
        <taxon>Niallia</taxon>
    </lineage>
</organism>
<protein>
    <submittedName>
        <fullName evidence="1">Uncharacterized protein</fullName>
    </submittedName>
</protein>
<proteinExistence type="predicted"/>
<keyword evidence="2" id="KW-1185">Reference proteome</keyword>
<comment type="caution">
    <text evidence="1">The sequence shown here is derived from an EMBL/GenBank/DDBJ whole genome shotgun (WGS) entry which is preliminary data.</text>
</comment>